<keyword evidence="1" id="KW-0808">Transferase</keyword>
<evidence type="ECO:0000259" key="2">
    <source>
        <dbReference type="Pfam" id="PF08241"/>
    </source>
</evidence>
<evidence type="ECO:0000313" key="4">
    <source>
        <dbReference type="Proteomes" id="UP000268857"/>
    </source>
</evidence>
<keyword evidence="4" id="KW-1185">Reference proteome</keyword>
<comment type="caution">
    <text evidence="3">The sequence shown here is derived from an EMBL/GenBank/DDBJ whole genome shotgun (WGS) entry which is preliminary data.</text>
</comment>
<dbReference type="AlphaFoldDB" id="A0A433NLS5"/>
<dbReference type="EMBL" id="RSCJ01000006">
    <property type="protein sequence ID" value="RUR83838.1"/>
    <property type="molecule type" value="Genomic_DNA"/>
</dbReference>
<protein>
    <recommendedName>
        <fullName evidence="2">Methyltransferase type 11 domain-containing protein</fullName>
    </recommendedName>
</protein>
<dbReference type="CDD" id="cd02440">
    <property type="entry name" value="AdoMet_MTases"/>
    <property type="match status" value="1"/>
</dbReference>
<name>A0A433NLS5_CHLFR</name>
<dbReference type="PANTHER" id="PTHR44068:SF1">
    <property type="entry name" value="HYPOTHETICAL LOC100005854"/>
    <property type="match status" value="1"/>
</dbReference>
<evidence type="ECO:0000256" key="1">
    <source>
        <dbReference type="ARBA" id="ARBA00022679"/>
    </source>
</evidence>
<reference evidence="3 4" key="1">
    <citation type="journal article" date="2019" name="Genome Biol. Evol.">
        <title>Day and night: Metabolic profiles and evolutionary relationships of six axenic non-marine cyanobacteria.</title>
        <authorList>
            <person name="Will S.E."/>
            <person name="Henke P."/>
            <person name="Boedeker C."/>
            <person name="Huang S."/>
            <person name="Brinkmann H."/>
            <person name="Rohde M."/>
            <person name="Jarek M."/>
            <person name="Friedl T."/>
            <person name="Seufert S."/>
            <person name="Schumacher M."/>
            <person name="Overmann J."/>
            <person name="Neumann-Schaal M."/>
            <person name="Petersen J."/>
        </authorList>
    </citation>
    <scope>NUCLEOTIDE SEQUENCE [LARGE SCALE GENOMIC DNA]</scope>
    <source>
        <strain evidence="3 4">PCC 6912</strain>
    </source>
</reference>
<dbReference type="GO" id="GO:0003838">
    <property type="term" value="F:sterol 24-C-methyltransferase activity"/>
    <property type="evidence" value="ECO:0007669"/>
    <property type="project" value="TreeGrafter"/>
</dbReference>
<dbReference type="PANTHER" id="PTHR44068">
    <property type="entry name" value="ZGC:194242"/>
    <property type="match status" value="1"/>
</dbReference>
<dbReference type="InterPro" id="IPR029063">
    <property type="entry name" value="SAM-dependent_MTases_sf"/>
</dbReference>
<gene>
    <name evidence="3" type="ORF">PCC6912_20810</name>
</gene>
<dbReference type="InterPro" id="IPR050447">
    <property type="entry name" value="Erg6_SMT_methyltransf"/>
</dbReference>
<dbReference type="GO" id="GO:0016126">
    <property type="term" value="P:sterol biosynthetic process"/>
    <property type="evidence" value="ECO:0007669"/>
    <property type="project" value="TreeGrafter"/>
</dbReference>
<sequence length="153" mass="16602">MIHHLEVQPDDKVLEVGFGPKVGIEILAAAVSTWYVAGVDYSKEMLEQARARNAKAIETGLVQLEYGSVEKLPFADDTFDKALAINSMQVWPDAMAGLRSMRRVIKVGGKIAFGFTPHSGQSSTGLTEMLTTAGFTEAHLVETDRGFCVLATK</sequence>
<dbReference type="InterPro" id="IPR013216">
    <property type="entry name" value="Methyltransf_11"/>
</dbReference>
<organism evidence="3 4">
    <name type="scientific">Chlorogloeopsis fritschii PCC 6912</name>
    <dbReference type="NCBI Taxonomy" id="211165"/>
    <lineage>
        <taxon>Bacteria</taxon>
        <taxon>Bacillati</taxon>
        <taxon>Cyanobacteriota</taxon>
        <taxon>Cyanophyceae</taxon>
        <taxon>Nostocales</taxon>
        <taxon>Chlorogloeopsidaceae</taxon>
        <taxon>Chlorogloeopsis</taxon>
    </lineage>
</organism>
<accession>A0A433NLS5</accession>
<dbReference type="Pfam" id="PF08241">
    <property type="entry name" value="Methyltransf_11"/>
    <property type="match status" value="1"/>
</dbReference>
<dbReference type="Proteomes" id="UP000268857">
    <property type="component" value="Unassembled WGS sequence"/>
</dbReference>
<dbReference type="SUPFAM" id="SSF53335">
    <property type="entry name" value="S-adenosyl-L-methionine-dependent methyltransferases"/>
    <property type="match status" value="1"/>
</dbReference>
<proteinExistence type="predicted"/>
<dbReference type="Gene3D" id="3.40.50.150">
    <property type="entry name" value="Vaccinia Virus protein VP39"/>
    <property type="match status" value="1"/>
</dbReference>
<dbReference type="RefSeq" id="WP_016879190.1">
    <property type="nucleotide sequence ID" value="NZ_AJLN01000015.1"/>
</dbReference>
<dbReference type="STRING" id="211165.GCA_000317285_00106"/>
<evidence type="ECO:0000313" key="3">
    <source>
        <dbReference type="EMBL" id="RUR83838.1"/>
    </source>
</evidence>
<feature type="domain" description="Methyltransferase type 11" evidence="2">
    <location>
        <begin position="14"/>
        <end position="113"/>
    </location>
</feature>